<comment type="caution">
    <text evidence="2">The sequence shown here is derived from an EMBL/GenBank/DDBJ whole genome shotgun (WGS) entry which is preliminary data.</text>
</comment>
<dbReference type="PANTHER" id="PTHR30636">
    <property type="entry name" value="UPF0701 PROTEIN YICC"/>
    <property type="match status" value="1"/>
</dbReference>
<evidence type="ECO:0000313" key="3">
    <source>
        <dbReference type="Proteomes" id="UP000752292"/>
    </source>
</evidence>
<dbReference type="GO" id="GO:0004521">
    <property type="term" value="F:RNA endonuclease activity"/>
    <property type="evidence" value="ECO:0007669"/>
    <property type="project" value="InterPro"/>
</dbReference>
<dbReference type="Proteomes" id="UP000752292">
    <property type="component" value="Unassembled WGS sequence"/>
</dbReference>
<dbReference type="Pfam" id="PF03755">
    <property type="entry name" value="YicC-like_N"/>
    <property type="match status" value="1"/>
</dbReference>
<evidence type="ECO:0000259" key="1">
    <source>
        <dbReference type="Pfam" id="PF03755"/>
    </source>
</evidence>
<sequence length="123" mass="13394">MTTESMTGYGSGQRPLRGGTLTVEARSVNHRYLEASVRGPRWSLSLESEVREAIKARFARGRFDVYLRLDEVANGAPALDPAAARAVADSLRALGRELGLPGEVDLPLLAAFRDALRPQEPSF</sequence>
<evidence type="ECO:0000313" key="2">
    <source>
        <dbReference type="EMBL" id="MBI4250869.1"/>
    </source>
</evidence>
<gene>
    <name evidence="2" type="ORF">HY618_00280</name>
</gene>
<organism evidence="2 3">
    <name type="scientific">Tectimicrobiota bacterium</name>
    <dbReference type="NCBI Taxonomy" id="2528274"/>
    <lineage>
        <taxon>Bacteria</taxon>
        <taxon>Pseudomonadati</taxon>
        <taxon>Nitrospinota/Tectimicrobiota group</taxon>
        <taxon>Candidatus Tectimicrobiota</taxon>
    </lineage>
</organism>
<dbReference type="InterPro" id="IPR013527">
    <property type="entry name" value="YicC-like_N"/>
</dbReference>
<feature type="domain" description="Endoribonuclease YicC-like N-terminal" evidence="1">
    <location>
        <begin position="4"/>
        <end position="117"/>
    </location>
</feature>
<dbReference type="EMBL" id="JACQRX010000013">
    <property type="protein sequence ID" value="MBI4250869.1"/>
    <property type="molecule type" value="Genomic_DNA"/>
</dbReference>
<name>A0A933E9D1_UNCTE</name>
<accession>A0A933E9D1</accession>
<dbReference type="PANTHER" id="PTHR30636:SF3">
    <property type="entry name" value="UPF0701 PROTEIN YICC"/>
    <property type="match status" value="1"/>
</dbReference>
<reference evidence="2" key="1">
    <citation type="submission" date="2020-07" db="EMBL/GenBank/DDBJ databases">
        <title>Huge and variable diversity of episymbiotic CPR bacteria and DPANN archaea in groundwater ecosystems.</title>
        <authorList>
            <person name="He C.Y."/>
            <person name="Keren R."/>
            <person name="Whittaker M."/>
            <person name="Farag I.F."/>
            <person name="Doudna J."/>
            <person name="Cate J.H.D."/>
            <person name="Banfield J.F."/>
        </authorList>
    </citation>
    <scope>NUCLEOTIDE SEQUENCE</scope>
    <source>
        <strain evidence="2">NC_groundwater_1370_Ag_S-0.2um_69_93</strain>
    </source>
</reference>
<proteinExistence type="predicted"/>
<dbReference type="AlphaFoldDB" id="A0A933E9D1"/>
<dbReference type="InterPro" id="IPR005229">
    <property type="entry name" value="YicC/YloC-like"/>
</dbReference>
<feature type="non-terminal residue" evidence="2">
    <location>
        <position position="123"/>
    </location>
</feature>
<protein>
    <submittedName>
        <fullName evidence="2">YicC family protein</fullName>
    </submittedName>
</protein>